<gene>
    <name evidence="2" type="ORF">HD841_001852</name>
</gene>
<dbReference type="PROSITE" id="PS50801">
    <property type="entry name" value="STAS"/>
    <property type="match status" value="1"/>
</dbReference>
<sequence>MTTMTLVLDEQACLKTVGIIAERMIDAAAEHGDICLDLAAADNIDLSVLQVIESARRHAADSGARLTLAQPASLALTALLDRAGFLAAASPADITFWFHGELPQ</sequence>
<dbReference type="RefSeq" id="WP_179508539.1">
    <property type="nucleotide sequence ID" value="NZ_JACCBY010000002.1"/>
</dbReference>
<dbReference type="Proteomes" id="UP000517753">
    <property type="component" value="Unassembled WGS sequence"/>
</dbReference>
<name>A0A7Y9FN50_9SPHN</name>
<dbReference type="InterPro" id="IPR036513">
    <property type="entry name" value="STAS_dom_sf"/>
</dbReference>
<dbReference type="InterPro" id="IPR058548">
    <property type="entry name" value="MlaB-like_STAS"/>
</dbReference>
<keyword evidence="3" id="KW-1185">Reference proteome</keyword>
<dbReference type="InterPro" id="IPR002645">
    <property type="entry name" value="STAS_dom"/>
</dbReference>
<dbReference type="Gene3D" id="3.30.750.24">
    <property type="entry name" value="STAS domain"/>
    <property type="match status" value="1"/>
</dbReference>
<dbReference type="EMBL" id="JACCBY010000002">
    <property type="protein sequence ID" value="NYD90072.1"/>
    <property type="molecule type" value="Genomic_DNA"/>
</dbReference>
<organism evidence="2 3">
    <name type="scientific">Sphingomonas melonis</name>
    <dbReference type="NCBI Taxonomy" id="152682"/>
    <lineage>
        <taxon>Bacteria</taxon>
        <taxon>Pseudomonadati</taxon>
        <taxon>Pseudomonadota</taxon>
        <taxon>Alphaproteobacteria</taxon>
        <taxon>Sphingomonadales</taxon>
        <taxon>Sphingomonadaceae</taxon>
        <taxon>Sphingomonas</taxon>
    </lineage>
</organism>
<protein>
    <submittedName>
        <fullName evidence="2">MFS superfamily sulfate permease-like transporter</fullName>
    </submittedName>
</protein>
<dbReference type="SUPFAM" id="SSF52091">
    <property type="entry name" value="SpoIIaa-like"/>
    <property type="match status" value="1"/>
</dbReference>
<evidence type="ECO:0000313" key="3">
    <source>
        <dbReference type="Proteomes" id="UP000517753"/>
    </source>
</evidence>
<evidence type="ECO:0000313" key="2">
    <source>
        <dbReference type="EMBL" id="NYD90072.1"/>
    </source>
</evidence>
<reference evidence="2 3" key="1">
    <citation type="submission" date="2020-08" db="EMBL/GenBank/DDBJ databases">
        <title>The Agave Microbiome: Exploring the role of microbial communities in plant adaptations to desert environments.</title>
        <authorList>
            <person name="Partida-Martinez L.P."/>
        </authorList>
    </citation>
    <scope>NUCLEOTIDE SEQUENCE [LARGE SCALE GENOMIC DNA]</scope>
    <source>
        <strain evidence="2 3">AS2.3</strain>
    </source>
</reference>
<accession>A0A7Y9FN50</accession>
<dbReference type="AlphaFoldDB" id="A0A7Y9FN50"/>
<comment type="caution">
    <text evidence="2">The sequence shown here is derived from an EMBL/GenBank/DDBJ whole genome shotgun (WGS) entry which is preliminary data.</text>
</comment>
<proteinExistence type="predicted"/>
<dbReference type="Pfam" id="PF13466">
    <property type="entry name" value="STAS_2"/>
    <property type="match status" value="1"/>
</dbReference>
<evidence type="ECO:0000259" key="1">
    <source>
        <dbReference type="PROSITE" id="PS50801"/>
    </source>
</evidence>
<feature type="domain" description="STAS" evidence="1">
    <location>
        <begin position="1"/>
        <end position="104"/>
    </location>
</feature>